<feature type="region of interest" description="Disordered" evidence="5">
    <location>
        <begin position="1"/>
        <end position="21"/>
    </location>
</feature>
<dbReference type="GO" id="GO:0015031">
    <property type="term" value="P:protein transport"/>
    <property type="evidence" value="ECO:0007669"/>
    <property type="project" value="UniProtKB-KW"/>
</dbReference>
<dbReference type="PANTHER" id="PTHR21502">
    <property type="entry name" value="ZINC FINGER PROTEIN DZIP1"/>
    <property type="match status" value="1"/>
</dbReference>
<dbReference type="InterPro" id="IPR034744">
    <property type="entry name" value="RH2"/>
</dbReference>
<proteinExistence type="predicted"/>
<feature type="region of interest" description="Disordered" evidence="5">
    <location>
        <begin position="308"/>
        <end position="331"/>
    </location>
</feature>
<keyword evidence="8" id="KW-1185">Reference proteome</keyword>
<dbReference type="AlphaFoldDB" id="A0A915K5X2"/>
<dbReference type="Gene3D" id="1.20.58.1770">
    <property type="match status" value="1"/>
</dbReference>
<evidence type="ECO:0000313" key="9">
    <source>
        <dbReference type="WBParaSite" id="nRc.2.0.1.t34131-RA"/>
    </source>
</evidence>
<dbReference type="Pfam" id="PF09744">
    <property type="entry name" value="RH1"/>
    <property type="match status" value="1"/>
</dbReference>
<sequence>MVENHKMSAASTSNNTDSPSRQVTVVDVYDLASVIGKDFERIIDHHGSDSVAHLMPKELEQIEENYRSEIRQLWDMVQKLQEENKRLSNNLENKAESPTQQALKEDLKVMMTLQENVEKQRDSLKILQKETDAKSQEMEKLQRQLEKQQRTNKELTRKNKIIENQSRILIEEKVDLISTLQDREQSISQLQIQLGETEKAKKDLEESKTDSGLEIDNEHVPKFSLAELREVLKEKNSLKSRVLELEEELTQLRPALVPSPNASEKLEDEDLVVYGPINKEPEEKLFPWKYERKDSGVRKFLMNMFRKSESKKKSEQMTKQRKSAPNVSRNLPQNLSMTTAEDYICSTPSSTSFRLMQNGSASASFSKIQFLATVQERALNRLDASYSHPLSNLTPPNYPSSSTNRLTDDSSEYYSFYDNCDSEHVKFDNSSLILSDFDNNNNKMFENASSHKNSTSRSHKKISVRYVHPEETSTNNSDDINIDDILVDKPIEFSLSDKD</sequence>
<evidence type="ECO:0000313" key="8">
    <source>
        <dbReference type="Proteomes" id="UP000887565"/>
    </source>
</evidence>
<dbReference type="SUPFAM" id="SSF161256">
    <property type="entry name" value="RILP dimerisation region"/>
    <property type="match status" value="1"/>
</dbReference>
<keyword evidence="2" id="KW-0653">Protein transport</keyword>
<dbReference type="GO" id="GO:0036064">
    <property type="term" value="C:ciliary basal body"/>
    <property type="evidence" value="ECO:0007669"/>
    <property type="project" value="TreeGrafter"/>
</dbReference>
<dbReference type="Proteomes" id="UP000887565">
    <property type="component" value="Unplaced"/>
</dbReference>
<dbReference type="CDD" id="cd14445">
    <property type="entry name" value="RILP-like"/>
    <property type="match status" value="1"/>
</dbReference>
<organism evidence="8 9">
    <name type="scientific">Romanomermis culicivorax</name>
    <name type="common">Nematode worm</name>
    <dbReference type="NCBI Taxonomy" id="13658"/>
    <lineage>
        <taxon>Eukaryota</taxon>
        <taxon>Metazoa</taxon>
        <taxon>Ecdysozoa</taxon>
        <taxon>Nematoda</taxon>
        <taxon>Enoplea</taxon>
        <taxon>Dorylaimia</taxon>
        <taxon>Mermithida</taxon>
        <taxon>Mermithoidea</taxon>
        <taxon>Mermithidae</taxon>
        <taxon>Romanomermis</taxon>
    </lineage>
</organism>
<evidence type="ECO:0000256" key="1">
    <source>
        <dbReference type="ARBA" id="ARBA00022448"/>
    </source>
</evidence>
<keyword evidence="3 4" id="KW-0175">Coiled coil</keyword>
<dbReference type="InterPro" id="IPR021563">
    <property type="entry name" value="RILP_dimer"/>
</dbReference>
<feature type="domain" description="RH2" evidence="7">
    <location>
        <begin position="220"/>
        <end position="297"/>
    </location>
</feature>
<dbReference type="PROSITE" id="PS51777">
    <property type="entry name" value="RH2"/>
    <property type="match status" value="1"/>
</dbReference>
<feature type="domain" description="RH1" evidence="6">
    <location>
        <begin position="11"/>
        <end position="97"/>
    </location>
</feature>
<evidence type="ECO:0000259" key="7">
    <source>
        <dbReference type="PROSITE" id="PS51777"/>
    </source>
</evidence>
<dbReference type="GO" id="GO:0060271">
    <property type="term" value="P:cilium assembly"/>
    <property type="evidence" value="ECO:0007669"/>
    <property type="project" value="TreeGrafter"/>
</dbReference>
<feature type="compositionally biased region" description="Polar residues" evidence="5">
    <location>
        <begin position="9"/>
        <end position="21"/>
    </location>
</feature>
<dbReference type="PANTHER" id="PTHR21502:SF4">
    <property type="entry name" value="RILP-LIKE PROTEIN HOMOLOG"/>
    <property type="match status" value="1"/>
</dbReference>
<evidence type="ECO:0000256" key="2">
    <source>
        <dbReference type="ARBA" id="ARBA00022927"/>
    </source>
</evidence>
<dbReference type="WBParaSite" id="nRc.2.0.1.t34131-RA">
    <property type="protein sequence ID" value="nRc.2.0.1.t34131-RA"/>
    <property type="gene ID" value="nRc.2.0.1.g34131"/>
</dbReference>
<feature type="coiled-coil region" evidence="4">
    <location>
        <begin position="70"/>
        <end position="248"/>
    </location>
</feature>
<name>A0A915K5X2_ROMCU</name>
<dbReference type="InterPro" id="IPR051241">
    <property type="entry name" value="DZIP_RILPL"/>
</dbReference>
<dbReference type="GO" id="GO:0005737">
    <property type="term" value="C:cytoplasm"/>
    <property type="evidence" value="ECO:0007669"/>
    <property type="project" value="TreeGrafter"/>
</dbReference>
<reference evidence="9" key="1">
    <citation type="submission" date="2022-11" db="UniProtKB">
        <authorList>
            <consortium name="WormBaseParasite"/>
        </authorList>
    </citation>
    <scope>IDENTIFICATION</scope>
</reference>
<protein>
    <submittedName>
        <fullName evidence="9">RILP-like protein 1</fullName>
    </submittedName>
</protein>
<dbReference type="GO" id="GO:0031267">
    <property type="term" value="F:small GTPase binding"/>
    <property type="evidence" value="ECO:0007669"/>
    <property type="project" value="TreeGrafter"/>
</dbReference>
<feature type="compositionally biased region" description="Basic and acidic residues" evidence="5">
    <location>
        <begin position="308"/>
        <end position="318"/>
    </location>
</feature>
<dbReference type="GO" id="GO:0051959">
    <property type="term" value="F:dynein light intermediate chain binding"/>
    <property type="evidence" value="ECO:0007669"/>
    <property type="project" value="TreeGrafter"/>
</dbReference>
<keyword evidence="1" id="KW-0813">Transport</keyword>
<dbReference type="PROSITE" id="PS51776">
    <property type="entry name" value="RH1"/>
    <property type="match status" value="1"/>
</dbReference>
<evidence type="ECO:0000259" key="6">
    <source>
        <dbReference type="PROSITE" id="PS51776"/>
    </source>
</evidence>
<dbReference type="GO" id="GO:0046983">
    <property type="term" value="F:protein dimerization activity"/>
    <property type="evidence" value="ECO:0007669"/>
    <property type="project" value="InterPro"/>
</dbReference>
<evidence type="ECO:0000256" key="5">
    <source>
        <dbReference type="SAM" id="MobiDB-lite"/>
    </source>
</evidence>
<accession>A0A915K5X2</accession>
<evidence type="ECO:0000256" key="4">
    <source>
        <dbReference type="SAM" id="Coils"/>
    </source>
</evidence>
<dbReference type="InterPro" id="IPR034743">
    <property type="entry name" value="RH1"/>
</dbReference>
<dbReference type="Pfam" id="PF11461">
    <property type="entry name" value="RILP"/>
    <property type="match status" value="1"/>
</dbReference>
<evidence type="ECO:0000256" key="3">
    <source>
        <dbReference type="ARBA" id="ARBA00023054"/>
    </source>
</evidence>